<dbReference type="Gene3D" id="1.10.238.10">
    <property type="entry name" value="EF-hand"/>
    <property type="match status" value="2"/>
</dbReference>
<evidence type="ECO:0000256" key="1">
    <source>
        <dbReference type="ARBA" id="ARBA00022737"/>
    </source>
</evidence>
<dbReference type="GO" id="GO:0043226">
    <property type="term" value="C:organelle"/>
    <property type="evidence" value="ECO:0007669"/>
    <property type="project" value="UniProtKB-ARBA"/>
</dbReference>
<sequence>MQTKYTLDQEQVDAIKGVFGQFDTNGDGHIDKSEIGNMLEMLGRPVNDVEVEKMFNESDFDKDGKISFDEFLKVASQQLFNSSGAGGEDNEDLYNQLDFDHDGKIVEEEFVKFMTGQGKLDAAEAKERFKEVDTDNDGKISKDELTAFLNE</sequence>
<feature type="domain" description="EF-hand" evidence="3">
    <location>
        <begin position="10"/>
        <end position="45"/>
    </location>
</feature>
<dbReference type="FunFam" id="1.10.238.10:FF:000178">
    <property type="entry name" value="Calmodulin-2 A"/>
    <property type="match status" value="1"/>
</dbReference>
<dbReference type="AlphaFoldDB" id="A0A137PB24"/>
<feature type="domain" description="EF-hand" evidence="3">
    <location>
        <begin position="46"/>
        <end position="81"/>
    </location>
</feature>
<keyword evidence="1" id="KW-0677">Repeat</keyword>
<feature type="domain" description="EF-hand" evidence="3">
    <location>
        <begin position="120"/>
        <end position="151"/>
    </location>
</feature>
<dbReference type="SMART" id="SM00054">
    <property type="entry name" value="EFh"/>
    <property type="match status" value="4"/>
</dbReference>
<organism evidence="4 5">
    <name type="scientific">Conidiobolus coronatus (strain ATCC 28846 / CBS 209.66 / NRRL 28638)</name>
    <name type="common">Delacroixia coronata</name>
    <dbReference type="NCBI Taxonomy" id="796925"/>
    <lineage>
        <taxon>Eukaryota</taxon>
        <taxon>Fungi</taxon>
        <taxon>Fungi incertae sedis</taxon>
        <taxon>Zoopagomycota</taxon>
        <taxon>Entomophthoromycotina</taxon>
        <taxon>Entomophthoromycetes</taxon>
        <taxon>Entomophthorales</taxon>
        <taxon>Ancylistaceae</taxon>
        <taxon>Conidiobolus</taxon>
    </lineage>
</organism>
<dbReference type="InterPro" id="IPR002048">
    <property type="entry name" value="EF_hand_dom"/>
</dbReference>
<evidence type="ECO:0000313" key="5">
    <source>
        <dbReference type="Proteomes" id="UP000070444"/>
    </source>
</evidence>
<gene>
    <name evidence="4" type="ORF">CONCODRAFT_56610</name>
</gene>
<dbReference type="CDD" id="cd00051">
    <property type="entry name" value="EFh"/>
    <property type="match status" value="1"/>
</dbReference>
<dbReference type="PROSITE" id="PS50222">
    <property type="entry name" value="EF_HAND_2"/>
    <property type="match status" value="3"/>
</dbReference>
<dbReference type="InterPro" id="IPR018247">
    <property type="entry name" value="EF_Hand_1_Ca_BS"/>
</dbReference>
<accession>A0A137PB24</accession>
<dbReference type="SUPFAM" id="SSF47473">
    <property type="entry name" value="EF-hand"/>
    <property type="match status" value="1"/>
</dbReference>
<evidence type="ECO:0000313" key="4">
    <source>
        <dbReference type="EMBL" id="KXN72195.1"/>
    </source>
</evidence>
<keyword evidence="5" id="KW-1185">Reference proteome</keyword>
<dbReference type="Pfam" id="PF13499">
    <property type="entry name" value="EF-hand_7"/>
    <property type="match status" value="2"/>
</dbReference>
<dbReference type="InterPro" id="IPR011992">
    <property type="entry name" value="EF-hand-dom_pair"/>
</dbReference>
<dbReference type="InterPro" id="IPR050145">
    <property type="entry name" value="Centrin_CML-like"/>
</dbReference>
<evidence type="ECO:0000256" key="2">
    <source>
        <dbReference type="ARBA" id="ARBA00022837"/>
    </source>
</evidence>
<keyword evidence="2" id="KW-0106">Calcium</keyword>
<dbReference type="PROSITE" id="PS00018">
    <property type="entry name" value="EF_HAND_1"/>
    <property type="match status" value="3"/>
</dbReference>
<dbReference type="STRING" id="796925.A0A137PB24"/>
<dbReference type="GO" id="GO:0005509">
    <property type="term" value="F:calcium ion binding"/>
    <property type="evidence" value="ECO:0007669"/>
    <property type="project" value="InterPro"/>
</dbReference>
<evidence type="ECO:0000259" key="3">
    <source>
        <dbReference type="PROSITE" id="PS50222"/>
    </source>
</evidence>
<dbReference type="Proteomes" id="UP000070444">
    <property type="component" value="Unassembled WGS sequence"/>
</dbReference>
<protein>
    <submittedName>
        <fullName evidence="4">EF-hand</fullName>
    </submittedName>
</protein>
<dbReference type="EMBL" id="KQ964458">
    <property type="protein sequence ID" value="KXN72195.1"/>
    <property type="molecule type" value="Genomic_DNA"/>
</dbReference>
<proteinExistence type="predicted"/>
<reference evidence="4 5" key="1">
    <citation type="journal article" date="2015" name="Genome Biol. Evol.">
        <title>Phylogenomic analyses indicate that early fungi evolved digesting cell walls of algal ancestors of land plants.</title>
        <authorList>
            <person name="Chang Y."/>
            <person name="Wang S."/>
            <person name="Sekimoto S."/>
            <person name="Aerts A.L."/>
            <person name="Choi C."/>
            <person name="Clum A."/>
            <person name="LaButti K.M."/>
            <person name="Lindquist E.A."/>
            <person name="Yee Ngan C."/>
            <person name="Ohm R.A."/>
            <person name="Salamov A.A."/>
            <person name="Grigoriev I.V."/>
            <person name="Spatafora J.W."/>
            <person name="Berbee M.L."/>
        </authorList>
    </citation>
    <scope>NUCLEOTIDE SEQUENCE [LARGE SCALE GENOMIC DNA]</scope>
    <source>
        <strain evidence="4 5">NRRL 28638</strain>
    </source>
</reference>
<dbReference type="OrthoDB" id="26525at2759"/>
<dbReference type="PANTHER" id="PTHR23050">
    <property type="entry name" value="CALCIUM BINDING PROTEIN"/>
    <property type="match status" value="1"/>
</dbReference>
<name>A0A137PB24_CONC2</name>